<accession>A0A225VT32</accession>
<protein>
    <recommendedName>
        <fullName evidence="3">Peptidase A2 domain-containing protein</fullName>
    </recommendedName>
</protein>
<evidence type="ECO:0000313" key="1">
    <source>
        <dbReference type="EMBL" id="OWZ08492.1"/>
    </source>
</evidence>
<reference evidence="2" key="1">
    <citation type="submission" date="2017-03" db="EMBL/GenBank/DDBJ databases">
        <title>Phytopthora megakarya and P. palmivora, two closely related causual agents of cacao black pod achieved similar genome size and gene model numbers by different mechanisms.</title>
        <authorList>
            <person name="Ali S."/>
            <person name="Shao J."/>
            <person name="Larry D.J."/>
            <person name="Kronmiller B."/>
            <person name="Shen D."/>
            <person name="Strem M.D."/>
            <person name="Melnick R.L."/>
            <person name="Guiltinan M.J."/>
            <person name="Tyler B.M."/>
            <person name="Meinhardt L.W."/>
            <person name="Bailey B.A."/>
        </authorList>
    </citation>
    <scope>NUCLEOTIDE SEQUENCE [LARGE SCALE GENOMIC DNA]</scope>
    <source>
        <strain evidence="2">zdho120</strain>
    </source>
</reference>
<dbReference type="AlphaFoldDB" id="A0A225VT32"/>
<comment type="caution">
    <text evidence="1">The sequence shown here is derived from an EMBL/GenBank/DDBJ whole genome shotgun (WGS) entry which is preliminary data.</text>
</comment>
<keyword evidence="2" id="KW-1185">Reference proteome</keyword>
<dbReference type="EMBL" id="NBNE01003133">
    <property type="protein sequence ID" value="OWZ08492.1"/>
    <property type="molecule type" value="Genomic_DNA"/>
</dbReference>
<dbReference type="Gene3D" id="2.40.70.10">
    <property type="entry name" value="Acid Proteases"/>
    <property type="match status" value="1"/>
</dbReference>
<evidence type="ECO:0008006" key="3">
    <source>
        <dbReference type="Google" id="ProtNLM"/>
    </source>
</evidence>
<sequence>MDSTNLLASNANTRAINKTDGVNGATGLFERLTIDVTGLREKVNAKKNDRFHQLLIKRGIVNRTPVSVLVDSGADYNVIRKGLATNVLRRKSVVAERFDGSINAPQWINEVKADMQLEGICWMT</sequence>
<dbReference type="GO" id="GO:0006508">
    <property type="term" value="P:proteolysis"/>
    <property type="evidence" value="ECO:0007669"/>
    <property type="project" value="InterPro"/>
</dbReference>
<evidence type="ECO:0000313" key="2">
    <source>
        <dbReference type="Proteomes" id="UP000198211"/>
    </source>
</evidence>
<dbReference type="GO" id="GO:0004190">
    <property type="term" value="F:aspartic-type endopeptidase activity"/>
    <property type="evidence" value="ECO:0007669"/>
    <property type="project" value="InterPro"/>
</dbReference>
<dbReference type="PROSITE" id="PS00141">
    <property type="entry name" value="ASP_PROTEASE"/>
    <property type="match status" value="1"/>
</dbReference>
<organism evidence="1 2">
    <name type="scientific">Phytophthora megakarya</name>
    <dbReference type="NCBI Taxonomy" id="4795"/>
    <lineage>
        <taxon>Eukaryota</taxon>
        <taxon>Sar</taxon>
        <taxon>Stramenopiles</taxon>
        <taxon>Oomycota</taxon>
        <taxon>Peronosporomycetes</taxon>
        <taxon>Peronosporales</taxon>
        <taxon>Peronosporaceae</taxon>
        <taxon>Phytophthora</taxon>
    </lineage>
</organism>
<dbReference type="Proteomes" id="UP000198211">
    <property type="component" value="Unassembled WGS sequence"/>
</dbReference>
<proteinExistence type="predicted"/>
<dbReference type="InterPro" id="IPR001969">
    <property type="entry name" value="Aspartic_peptidase_AS"/>
</dbReference>
<dbReference type="SUPFAM" id="SSF50630">
    <property type="entry name" value="Acid proteases"/>
    <property type="match status" value="1"/>
</dbReference>
<dbReference type="OrthoDB" id="128277at2759"/>
<name>A0A225VT32_9STRA</name>
<dbReference type="InterPro" id="IPR021109">
    <property type="entry name" value="Peptidase_aspartic_dom_sf"/>
</dbReference>
<gene>
    <name evidence="1" type="ORF">PHMEG_00018953</name>
</gene>